<dbReference type="GO" id="GO:0022627">
    <property type="term" value="C:cytosolic small ribosomal subunit"/>
    <property type="evidence" value="ECO:0007669"/>
    <property type="project" value="TreeGrafter"/>
</dbReference>
<dbReference type="AlphaFoldDB" id="A0A5Q2QCF9"/>
<evidence type="ECO:0000256" key="4">
    <source>
        <dbReference type="ARBA" id="ARBA00041148"/>
    </source>
</evidence>
<dbReference type="EMBL" id="CP045871">
    <property type="protein sequence ID" value="QGG80983.1"/>
    <property type="molecule type" value="Genomic_DNA"/>
</dbReference>
<dbReference type="Gene3D" id="3.30.160.100">
    <property type="entry name" value="Ribosome hibernation promotion factor-like"/>
    <property type="match status" value="1"/>
</dbReference>
<organism evidence="6 7">
    <name type="scientific">Litorivicinus lipolyticus</name>
    <dbReference type="NCBI Taxonomy" id="418701"/>
    <lineage>
        <taxon>Bacteria</taxon>
        <taxon>Pseudomonadati</taxon>
        <taxon>Pseudomonadota</taxon>
        <taxon>Gammaproteobacteria</taxon>
        <taxon>Oceanospirillales</taxon>
        <taxon>Litorivicinaceae</taxon>
        <taxon>Litorivicinus</taxon>
    </lineage>
</organism>
<proteinExistence type="inferred from homology"/>
<dbReference type="FunFam" id="3.30.160.100:FF:000001">
    <property type="entry name" value="Ribosome hibernation promoting factor"/>
    <property type="match status" value="1"/>
</dbReference>
<dbReference type="SUPFAM" id="SSF69754">
    <property type="entry name" value="Ribosome binding protein Y (YfiA homologue)"/>
    <property type="match status" value="1"/>
</dbReference>
<keyword evidence="7" id="KW-1185">Reference proteome</keyword>
<comment type="subunit">
    <text evidence="3">Associates exclusively with 100S ribosomes, which are dimers of 70S ribosomes.</text>
</comment>
<dbReference type="NCBIfam" id="TIGR00741">
    <property type="entry name" value="yfiA"/>
    <property type="match status" value="1"/>
</dbReference>
<protein>
    <recommendedName>
        <fullName evidence="4">Ribosome hibernation promoting factor</fullName>
    </recommendedName>
    <alternativeName>
        <fullName evidence="5">Hibernation factor HPF</fullName>
    </alternativeName>
</protein>
<evidence type="ECO:0000256" key="5">
    <source>
        <dbReference type="ARBA" id="ARBA00041319"/>
    </source>
</evidence>
<dbReference type="CDD" id="cd00552">
    <property type="entry name" value="RaiA"/>
    <property type="match status" value="1"/>
</dbReference>
<dbReference type="GO" id="GO:0043024">
    <property type="term" value="F:ribosomal small subunit binding"/>
    <property type="evidence" value="ECO:0007669"/>
    <property type="project" value="TreeGrafter"/>
</dbReference>
<evidence type="ECO:0000256" key="3">
    <source>
        <dbReference type="ARBA" id="ARBA00038695"/>
    </source>
</evidence>
<keyword evidence="1" id="KW-0810">Translation regulation</keyword>
<dbReference type="Pfam" id="PF02482">
    <property type="entry name" value="Ribosomal_S30AE"/>
    <property type="match status" value="1"/>
</dbReference>
<dbReference type="RefSeq" id="WP_153714486.1">
    <property type="nucleotide sequence ID" value="NZ_CP045871.1"/>
</dbReference>
<evidence type="ECO:0000256" key="1">
    <source>
        <dbReference type="ARBA" id="ARBA00022845"/>
    </source>
</evidence>
<reference evidence="6 7" key="1">
    <citation type="submission" date="2019-11" db="EMBL/GenBank/DDBJ databases">
        <authorList>
            <person name="Khan S.A."/>
            <person name="Jeon C.O."/>
            <person name="Chun B.H."/>
        </authorList>
    </citation>
    <scope>NUCLEOTIDE SEQUENCE [LARGE SCALE GENOMIC DNA]</scope>
    <source>
        <strain evidence="6 7">IMCC 1097</strain>
    </source>
</reference>
<sequence length="100" mass="11351">MHISISGQHLEITDAIRDYVQSKFDRLTRHSDTITRIEVVLRVEKTRQIAEGSIHVAGADLHALSENDDMYASIDLMTDKLDRQVLKHKEKNVARKQGAA</sequence>
<dbReference type="InterPro" id="IPR050574">
    <property type="entry name" value="HPF/YfiA_ribosome-assoc"/>
</dbReference>
<evidence type="ECO:0000313" key="6">
    <source>
        <dbReference type="EMBL" id="QGG80983.1"/>
    </source>
</evidence>
<dbReference type="InterPro" id="IPR036567">
    <property type="entry name" value="RHF-like"/>
</dbReference>
<dbReference type="InterPro" id="IPR003489">
    <property type="entry name" value="RHF/RaiA"/>
</dbReference>
<dbReference type="PANTHER" id="PTHR33231:SF1">
    <property type="entry name" value="30S RIBOSOMAL PROTEIN"/>
    <property type="match status" value="1"/>
</dbReference>
<name>A0A5Q2QCF9_9GAMM</name>
<evidence type="ECO:0000313" key="7">
    <source>
        <dbReference type="Proteomes" id="UP000388235"/>
    </source>
</evidence>
<dbReference type="KEGG" id="llp:GH975_10550"/>
<dbReference type="Proteomes" id="UP000388235">
    <property type="component" value="Chromosome"/>
</dbReference>
<gene>
    <name evidence="6" type="primary">raiA</name>
    <name evidence="6" type="ORF">GH975_10550</name>
</gene>
<dbReference type="GO" id="GO:0045900">
    <property type="term" value="P:negative regulation of translational elongation"/>
    <property type="evidence" value="ECO:0007669"/>
    <property type="project" value="TreeGrafter"/>
</dbReference>
<comment type="similarity">
    <text evidence="2">Belongs to the HPF/YfiA ribosome-associated protein family. Short HPF subfamily.</text>
</comment>
<evidence type="ECO:0000256" key="2">
    <source>
        <dbReference type="ARBA" id="ARBA00038434"/>
    </source>
</evidence>
<dbReference type="OrthoDB" id="9795980at2"/>
<accession>A0A5Q2QCF9</accession>
<dbReference type="PANTHER" id="PTHR33231">
    <property type="entry name" value="30S RIBOSOMAL PROTEIN"/>
    <property type="match status" value="1"/>
</dbReference>